<proteinExistence type="predicted"/>
<keyword evidence="2" id="KW-1185">Reference proteome</keyword>
<protein>
    <submittedName>
        <fullName evidence="1">Uncharacterized protein</fullName>
    </submittedName>
</protein>
<name>A0A0D8Y4J9_DICVI</name>
<organism evidence="1 2">
    <name type="scientific">Dictyocaulus viviparus</name>
    <name type="common">Bovine lungworm</name>
    <dbReference type="NCBI Taxonomy" id="29172"/>
    <lineage>
        <taxon>Eukaryota</taxon>
        <taxon>Metazoa</taxon>
        <taxon>Ecdysozoa</taxon>
        <taxon>Nematoda</taxon>
        <taxon>Chromadorea</taxon>
        <taxon>Rhabditida</taxon>
        <taxon>Rhabditina</taxon>
        <taxon>Rhabditomorpha</taxon>
        <taxon>Strongyloidea</taxon>
        <taxon>Metastrongylidae</taxon>
        <taxon>Dictyocaulus</taxon>
    </lineage>
</organism>
<gene>
    <name evidence="1" type="ORF">DICVIV_04370</name>
</gene>
<dbReference type="AlphaFoldDB" id="A0A0D8Y4J9"/>
<dbReference type="Proteomes" id="UP000053766">
    <property type="component" value="Unassembled WGS sequence"/>
</dbReference>
<evidence type="ECO:0000313" key="2">
    <source>
        <dbReference type="Proteomes" id="UP000053766"/>
    </source>
</evidence>
<reference evidence="1 2" key="1">
    <citation type="submission" date="2013-11" db="EMBL/GenBank/DDBJ databases">
        <title>Draft genome of the bovine lungworm Dictyocaulus viviparus.</title>
        <authorList>
            <person name="Mitreva M."/>
        </authorList>
    </citation>
    <scope>NUCLEOTIDE SEQUENCE [LARGE SCALE GENOMIC DNA]</scope>
    <source>
        <strain evidence="1 2">HannoverDv2000</strain>
    </source>
</reference>
<sequence>MSQERTPSQQKRARTSWLAEEKKLNLRNDMRLFVNINWVEYSGNNFSKRNLMNEQQNNNSPIVDPENK</sequence>
<accession>A0A0D8Y4J9</accession>
<evidence type="ECO:0000313" key="1">
    <source>
        <dbReference type="EMBL" id="KJH49491.1"/>
    </source>
</evidence>
<dbReference type="EMBL" id="KN716233">
    <property type="protein sequence ID" value="KJH49491.1"/>
    <property type="molecule type" value="Genomic_DNA"/>
</dbReference>
<reference evidence="2" key="2">
    <citation type="journal article" date="2016" name="Sci. Rep.">
        <title>Dictyocaulus viviparus genome, variome and transcriptome elucidate lungworm biology and support future intervention.</title>
        <authorList>
            <person name="McNulty S.N."/>
            <person name="Strube C."/>
            <person name="Rosa B.A."/>
            <person name="Martin J.C."/>
            <person name="Tyagi R."/>
            <person name="Choi Y.J."/>
            <person name="Wang Q."/>
            <person name="Hallsworth Pepin K."/>
            <person name="Zhang X."/>
            <person name="Ozersky P."/>
            <person name="Wilson R.K."/>
            <person name="Sternberg P.W."/>
            <person name="Gasser R.B."/>
            <person name="Mitreva M."/>
        </authorList>
    </citation>
    <scope>NUCLEOTIDE SEQUENCE [LARGE SCALE GENOMIC DNA]</scope>
    <source>
        <strain evidence="2">HannoverDv2000</strain>
    </source>
</reference>